<sequence>MLCTAALAATGTVSAQPDPQQRMYDRLQEQDLQRQEQRIQEMRVPGEAPGERSPPTGAPAPQRCFTIQRFTLTTPAGDPPPFGPWLGAALDHWRGRCLGLADIRDLQSLLTNTLIDRGFVTSRVLLPEQDLHDGTLTLLVLPGRTEALRGDGIGDGLLKQAVPLSAGDLLNLRALEQGVENLSRLPHLDVSMDLAPGEEQGGTVVIGRADWPRPWQGSLVLNEKHYGDITHGTGQLSLDWGSPFGLADRLSLGLNSDLDQEFSDRAWGASLDYDVSLGYWNLAGGYSRQAYQSDVAGIFQRFDSSGITEISRLELTRVLYRSQRTRLAMTLLGAYTEVGNLIEDTTIQVSSYRLRTGGLRLSGKSRFGRLQVAGSLTAERAWAAGPATELPDGARVADPIHGRYQLYLSASRFVAPLYGALQVRLNAQYSDDQLFPSERLSLASAAAVRGYDSLSVSGNSAAAGSVQFDVYPPLTGPVSLRPFVACDLGVVPGDSPETEFSRLASTTAGLAVGYRDLQLTTQVSWPLEQYSTEMTDHEYTALASLYVQF</sequence>
<evidence type="ECO:0000256" key="3">
    <source>
        <dbReference type="ARBA" id="ARBA00023237"/>
    </source>
</evidence>
<dbReference type="InterPro" id="IPR005565">
    <property type="entry name" value="Hemolysn_activator_HlyB_C"/>
</dbReference>
<feature type="domain" description="Haemolysin activator HlyB C-terminal" evidence="4">
    <location>
        <begin position="210"/>
        <end position="511"/>
    </location>
</feature>
<keyword evidence="1" id="KW-0472">Membrane</keyword>
<dbReference type="InterPro" id="IPR035251">
    <property type="entry name" value="ShlB_POTRA"/>
</dbReference>
<accession>A0ABY2XLK1</accession>
<dbReference type="Gene3D" id="3.10.20.310">
    <property type="entry name" value="membrane protein fhac"/>
    <property type="match status" value="1"/>
</dbReference>
<proteinExistence type="predicted"/>
<keyword evidence="3" id="KW-0998">Cell outer membrane</keyword>
<dbReference type="Pfam" id="PF08479">
    <property type="entry name" value="POTRA_2"/>
    <property type="match status" value="1"/>
</dbReference>
<reference evidence="7 8" key="1">
    <citation type="submission" date="2019-05" db="EMBL/GenBank/DDBJ databases">
        <title>Genome of Alcanivorax gelatiniphagus, an oil degrading marine bacteria.</title>
        <authorList>
            <person name="Kwon K.K."/>
        </authorList>
    </citation>
    <scope>NUCLEOTIDE SEQUENCE [LARGE SCALE GENOMIC DNA]</scope>
    <source>
        <strain evidence="7 8">MEBiC 08158</strain>
    </source>
</reference>
<feature type="domain" description="ShlB POTRA" evidence="6">
    <location>
        <begin position="157"/>
        <end position="196"/>
    </location>
</feature>
<dbReference type="Proteomes" id="UP000739180">
    <property type="component" value="Unassembled WGS sequence"/>
</dbReference>
<dbReference type="InterPro" id="IPR051544">
    <property type="entry name" value="TPS_OM_transporter"/>
</dbReference>
<keyword evidence="8" id="KW-1185">Reference proteome</keyword>
<evidence type="ECO:0000259" key="5">
    <source>
        <dbReference type="Pfam" id="PF08479"/>
    </source>
</evidence>
<evidence type="ECO:0000256" key="1">
    <source>
        <dbReference type="ARBA" id="ARBA00022452"/>
    </source>
</evidence>
<keyword evidence="2" id="KW-0812">Transmembrane</keyword>
<evidence type="ECO:0000259" key="4">
    <source>
        <dbReference type="Pfam" id="PF03865"/>
    </source>
</evidence>
<dbReference type="Pfam" id="PF17287">
    <property type="entry name" value="POTRA_3"/>
    <property type="match status" value="1"/>
</dbReference>
<evidence type="ECO:0000256" key="2">
    <source>
        <dbReference type="ARBA" id="ARBA00022692"/>
    </source>
</evidence>
<dbReference type="Gene3D" id="2.40.160.50">
    <property type="entry name" value="membrane protein fhac: a member of the omp85/tpsb transporter family"/>
    <property type="match status" value="1"/>
</dbReference>
<dbReference type="PANTHER" id="PTHR34597">
    <property type="entry name" value="SLR1661 PROTEIN"/>
    <property type="match status" value="1"/>
</dbReference>
<evidence type="ECO:0000259" key="6">
    <source>
        <dbReference type="Pfam" id="PF17287"/>
    </source>
</evidence>
<dbReference type="EMBL" id="VCQT01000027">
    <property type="protein sequence ID" value="TMW13082.1"/>
    <property type="molecule type" value="Genomic_DNA"/>
</dbReference>
<dbReference type="InterPro" id="IPR027282">
    <property type="entry name" value="TPS"/>
</dbReference>
<dbReference type="PIRSF" id="PIRSF029745">
    <property type="entry name" value="FhaC"/>
    <property type="match status" value="1"/>
</dbReference>
<evidence type="ECO:0000313" key="8">
    <source>
        <dbReference type="Proteomes" id="UP000739180"/>
    </source>
</evidence>
<feature type="domain" description="Polypeptide-transport-associated ShlB-type" evidence="5">
    <location>
        <begin position="88"/>
        <end position="143"/>
    </location>
</feature>
<dbReference type="InterPro" id="IPR013686">
    <property type="entry name" value="Polypept-transport_assoc_ShlB"/>
</dbReference>
<protein>
    <submittedName>
        <fullName evidence="7">ShlB/FhaC/HecB family hemolysin secretion/activation protein</fullName>
    </submittedName>
</protein>
<dbReference type="Pfam" id="PF03865">
    <property type="entry name" value="ShlB"/>
    <property type="match status" value="1"/>
</dbReference>
<name>A0ABY2XLK1_9GAMM</name>
<organism evidence="7 8">
    <name type="scientific">Alloalcanivorax gelatiniphagus</name>
    <dbReference type="NCBI Taxonomy" id="1194167"/>
    <lineage>
        <taxon>Bacteria</taxon>
        <taxon>Pseudomonadati</taxon>
        <taxon>Pseudomonadota</taxon>
        <taxon>Gammaproteobacteria</taxon>
        <taxon>Oceanospirillales</taxon>
        <taxon>Alcanivoracaceae</taxon>
        <taxon>Alloalcanivorax</taxon>
    </lineage>
</organism>
<dbReference type="PANTHER" id="PTHR34597:SF3">
    <property type="entry name" value="OUTER MEMBRANE TRANSPORTER CDIB"/>
    <property type="match status" value="1"/>
</dbReference>
<comment type="caution">
    <text evidence="7">The sequence shown here is derived from an EMBL/GenBank/DDBJ whole genome shotgun (WGS) entry which is preliminary data.</text>
</comment>
<evidence type="ECO:0000313" key="7">
    <source>
        <dbReference type="EMBL" id="TMW13082.1"/>
    </source>
</evidence>
<gene>
    <name evidence="7" type="ORF">FGS76_08435</name>
</gene>
<keyword evidence="1" id="KW-1134">Transmembrane beta strand</keyword>